<dbReference type="InterPro" id="IPR016040">
    <property type="entry name" value="NAD(P)-bd_dom"/>
</dbReference>
<gene>
    <name evidence="2" type="ORF">EJP82_08170</name>
</gene>
<reference evidence="2 3" key="1">
    <citation type="submission" date="2018-12" db="EMBL/GenBank/DDBJ databases">
        <authorList>
            <person name="Sun L."/>
            <person name="Chen Z."/>
        </authorList>
    </citation>
    <scope>NUCLEOTIDE SEQUENCE [LARGE SCALE GENOMIC DNA]</scope>
    <source>
        <strain evidence="2 3">DSM 15890</strain>
    </source>
</reference>
<dbReference type="Pfam" id="PF13460">
    <property type="entry name" value="NAD_binding_10"/>
    <property type="match status" value="1"/>
</dbReference>
<protein>
    <submittedName>
        <fullName evidence="2">SDR family oxidoreductase</fullName>
    </submittedName>
</protein>
<evidence type="ECO:0000313" key="3">
    <source>
        <dbReference type="Proteomes" id="UP000279446"/>
    </source>
</evidence>
<dbReference type="AlphaFoldDB" id="A0A433YBP0"/>
<sequence>MKIIVFGATGGVGQCVVKQALERGFEVTAFVRTPSKLQVKHEQLHIIQGDGFNRVEVTQAIAGHDAVVSCLGSSQGMKKSTELAEMTKNIVDGMMDHTINRIVYTASAGIHNEIPGISGNLVMKMLKNALIDHQGAVNYIVANKLNYTIARPMGLTNKPLTGQYRESATSVPDKSKTISRANVADFIVKALGDSTYNCSSIGIAD</sequence>
<keyword evidence="3" id="KW-1185">Reference proteome</keyword>
<dbReference type="GO" id="GO:0042602">
    <property type="term" value="F:riboflavin reductase (NADPH) activity"/>
    <property type="evidence" value="ECO:0007669"/>
    <property type="project" value="TreeGrafter"/>
</dbReference>
<comment type="caution">
    <text evidence="2">The sequence shown here is derived from an EMBL/GenBank/DDBJ whole genome shotgun (WGS) entry which is preliminary data.</text>
</comment>
<evidence type="ECO:0000259" key="1">
    <source>
        <dbReference type="Pfam" id="PF13460"/>
    </source>
</evidence>
<organism evidence="2 3">
    <name type="scientific">Paenibacillus anaericanus</name>
    <dbReference type="NCBI Taxonomy" id="170367"/>
    <lineage>
        <taxon>Bacteria</taxon>
        <taxon>Bacillati</taxon>
        <taxon>Bacillota</taxon>
        <taxon>Bacilli</taxon>
        <taxon>Bacillales</taxon>
        <taxon>Paenibacillaceae</taxon>
        <taxon>Paenibacillus</taxon>
    </lineage>
</organism>
<dbReference type="CDD" id="cd05244">
    <property type="entry name" value="BVR-B_like_SDR_a"/>
    <property type="match status" value="1"/>
</dbReference>
<dbReference type="GO" id="GO:0004074">
    <property type="term" value="F:biliverdin reductase [NAD(P)H] activity"/>
    <property type="evidence" value="ECO:0007669"/>
    <property type="project" value="TreeGrafter"/>
</dbReference>
<dbReference type="EMBL" id="RZNY01000005">
    <property type="protein sequence ID" value="RUT47294.1"/>
    <property type="molecule type" value="Genomic_DNA"/>
</dbReference>
<name>A0A433YBP0_9BACL</name>
<dbReference type="InterPro" id="IPR036291">
    <property type="entry name" value="NAD(P)-bd_dom_sf"/>
</dbReference>
<proteinExistence type="predicted"/>
<dbReference type="PANTHER" id="PTHR43355">
    <property type="entry name" value="FLAVIN REDUCTASE (NADPH)"/>
    <property type="match status" value="1"/>
</dbReference>
<dbReference type="Gene3D" id="3.40.50.720">
    <property type="entry name" value="NAD(P)-binding Rossmann-like Domain"/>
    <property type="match status" value="1"/>
</dbReference>
<dbReference type="OrthoDB" id="9785372at2"/>
<accession>A0A433YBP0</accession>
<dbReference type="PANTHER" id="PTHR43355:SF2">
    <property type="entry name" value="FLAVIN REDUCTASE (NADPH)"/>
    <property type="match status" value="1"/>
</dbReference>
<dbReference type="SUPFAM" id="SSF51735">
    <property type="entry name" value="NAD(P)-binding Rossmann-fold domains"/>
    <property type="match status" value="1"/>
</dbReference>
<dbReference type="InterPro" id="IPR051606">
    <property type="entry name" value="Polyketide_Oxido-like"/>
</dbReference>
<feature type="domain" description="NAD(P)-binding" evidence="1">
    <location>
        <begin position="7"/>
        <end position="193"/>
    </location>
</feature>
<evidence type="ECO:0000313" key="2">
    <source>
        <dbReference type="EMBL" id="RUT47294.1"/>
    </source>
</evidence>
<dbReference type="Proteomes" id="UP000279446">
    <property type="component" value="Unassembled WGS sequence"/>
</dbReference>